<evidence type="ECO:0000256" key="8">
    <source>
        <dbReference type="ARBA" id="ARBA00022989"/>
    </source>
</evidence>
<dbReference type="CDD" id="cd19961">
    <property type="entry name" value="EcYidC-like_peri"/>
    <property type="match status" value="1"/>
</dbReference>
<gene>
    <name evidence="13" type="primary">yidC</name>
    <name evidence="16" type="ORF">SAMN05216233_12550</name>
</gene>
<dbReference type="NCBIfam" id="TIGR03593">
    <property type="entry name" value="yidC_nterm"/>
    <property type="match status" value="1"/>
</dbReference>
<name>A0A1G5J5Q2_9BACT</name>
<evidence type="ECO:0000256" key="2">
    <source>
        <dbReference type="ARBA" id="ARBA00010527"/>
    </source>
</evidence>
<protein>
    <recommendedName>
        <fullName evidence="3 13">Membrane protein insertase YidC</fullName>
    </recommendedName>
    <alternativeName>
        <fullName evidence="12 13">Foldase YidC</fullName>
    </alternativeName>
    <alternativeName>
        <fullName evidence="11 13">Membrane integrase YidC</fullName>
    </alternativeName>
    <alternativeName>
        <fullName evidence="13">Membrane protein YidC</fullName>
    </alternativeName>
</protein>
<evidence type="ECO:0000259" key="14">
    <source>
        <dbReference type="Pfam" id="PF02096"/>
    </source>
</evidence>
<keyword evidence="4 13" id="KW-0813">Transport</keyword>
<feature type="transmembrane region" description="Helical" evidence="13">
    <location>
        <begin position="336"/>
        <end position="357"/>
    </location>
</feature>
<dbReference type="GO" id="GO:0015031">
    <property type="term" value="P:protein transport"/>
    <property type="evidence" value="ECO:0007669"/>
    <property type="project" value="UniProtKB-KW"/>
</dbReference>
<dbReference type="Pfam" id="PF02096">
    <property type="entry name" value="60KD_IMP"/>
    <property type="match status" value="1"/>
</dbReference>
<dbReference type="AlphaFoldDB" id="A0A1G5J5Q2"/>
<evidence type="ECO:0000313" key="16">
    <source>
        <dbReference type="EMBL" id="SCY83693.1"/>
    </source>
</evidence>
<keyword evidence="9 13" id="KW-0472">Membrane</keyword>
<evidence type="ECO:0000256" key="1">
    <source>
        <dbReference type="ARBA" id="ARBA00004429"/>
    </source>
</evidence>
<evidence type="ECO:0000256" key="10">
    <source>
        <dbReference type="ARBA" id="ARBA00023186"/>
    </source>
</evidence>
<dbReference type="InterPro" id="IPR028055">
    <property type="entry name" value="YidC/Oxa/ALB_C"/>
</dbReference>
<proteinExistence type="inferred from homology"/>
<dbReference type="Proteomes" id="UP000198870">
    <property type="component" value="Unassembled WGS sequence"/>
</dbReference>
<comment type="function">
    <text evidence="13">Required for the insertion and/or proper folding and/or complex formation of integral membrane proteins into the membrane. Involved in integration of membrane proteins that insert both dependently and independently of the Sec translocase complex, as well as at least some lipoproteins. Aids folding of multispanning membrane proteins.</text>
</comment>
<dbReference type="PRINTS" id="PR01900">
    <property type="entry name" value="YIDCPROTEIN"/>
</dbReference>
<dbReference type="HAMAP" id="MF_01810">
    <property type="entry name" value="YidC_type1"/>
    <property type="match status" value="1"/>
</dbReference>
<comment type="subunit">
    <text evidence="13">Interacts with the Sec translocase complex via SecD. Specifically interacts with transmembrane segments of nascent integral membrane proteins during membrane integration.</text>
</comment>
<sequence>MEQVRLFAAIILSIIVFAGWNFLFPPQKPTEVPKEPQLEQPVAQPGEVATPATDIKPVTVVEENITVVESPLYRIEFTNRGAAVKRFELKKYKETLDGDAYKNVIPAEVDRTFTLGFAKNSVQGASDALFEADQQNVVVGDNGASLSYRWVSTNGVEVVRNFHFTADSYAISSTVTLRNGSSLALDGTLAFGLVSTVDGGRSYGFQGPSGFVDGHLENVKAKKIKDKNLYSGTVEWVAQQSRYFMTAVIPKEITGSSMALAEKNGVITAAMNLPTGMIQPGMEKSFEVDILAAPKSYRMLKKLDSSVHKAVNFGWFDIIAKPCLSLMNFIHDHVVANYGIAIILLTILIKLIFWPLGNKSYTSMHEMKKLQPIMGKLREKYADDKQRMNQEVMALYKTYKVNPMSGCLPLVVQMPIFFALYRMLYSAVELRHAPFFGWITDLSAPDRLFHFGFSIPMMVQPTGIPVLTLLMGATMFLQQKMSPSTGDPTQAKMMMMMPLVMTVIFVNFSSGLVLYWLVNNVLSISQQYYITKKLS</sequence>
<dbReference type="InterPro" id="IPR001708">
    <property type="entry name" value="YidC/ALB3/OXA1/COX18"/>
</dbReference>
<evidence type="ECO:0000256" key="7">
    <source>
        <dbReference type="ARBA" id="ARBA00022927"/>
    </source>
</evidence>
<keyword evidence="7 13" id="KW-0653">Protein transport</keyword>
<evidence type="ECO:0000256" key="12">
    <source>
        <dbReference type="ARBA" id="ARBA00033342"/>
    </source>
</evidence>
<dbReference type="InterPro" id="IPR038221">
    <property type="entry name" value="YidC_periplasmic_sf"/>
</dbReference>
<feature type="transmembrane region" description="Helical" evidence="13">
    <location>
        <begin position="448"/>
        <end position="477"/>
    </location>
</feature>
<dbReference type="GO" id="GO:0051205">
    <property type="term" value="P:protein insertion into membrane"/>
    <property type="evidence" value="ECO:0007669"/>
    <property type="project" value="TreeGrafter"/>
</dbReference>
<dbReference type="RefSeq" id="WP_092214936.1">
    <property type="nucleotide sequence ID" value="NZ_FMUX01000025.1"/>
</dbReference>
<feature type="domain" description="Membrane insertase YidC N-terminal" evidence="15">
    <location>
        <begin position="67"/>
        <end position="323"/>
    </location>
</feature>
<feature type="transmembrane region" description="Helical" evidence="13">
    <location>
        <begin position="407"/>
        <end position="428"/>
    </location>
</feature>
<accession>A0A1G5J5Q2</accession>
<evidence type="ECO:0000256" key="13">
    <source>
        <dbReference type="HAMAP-Rule" id="MF_01810"/>
    </source>
</evidence>
<evidence type="ECO:0000256" key="3">
    <source>
        <dbReference type="ARBA" id="ARBA00015325"/>
    </source>
</evidence>
<dbReference type="GO" id="GO:0005886">
    <property type="term" value="C:plasma membrane"/>
    <property type="evidence" value="ECO:0007669"/>
    <property type="project" value="UniProtKB-SubCell"/>
</dbReference>
<dbReference type="InterPro" id="IPR028053">
    <property type="entry name" value="Membr_insert_YidC_N"/>
</dbReference>
<keyword evidence="6 13" id="KW-0812">Transmembrane</keyword>
<dbReference type="InterPro" id="IPR047196">
    <property type="entry name" value="YidC_ALB_C"/>
</dbReference>
<keyword evidence="17" id="KW-1185">Reference proteome</keyword>
<dbReference type="NCBIfam" id="NF002353">
    <property type="entry name" value="PRK01318.1-4"/>
    <property type="match status" value="1"/>
</dbReference>
<dbReference type="NCBIfam" id="TIGR03592">
    <property type="entry name" value="yidC_oxa1_cterm"/>
    <property type="match status" value="1"/>
</dbReference>
<feature type="domain" description="Membrane insertase YidC/Oxa/ALB C-terminal" evidence="14">
    <location>
        <begin position="338"/>
        <end position="532"/>
    </location>
</feature>
<keyword evidence="8 13" id="KW-1133">Transmembrane helix</keyword>
<evidence type="ECO:0000259" key="15">
    <source>
        <dbReference type="Pfam" id="PF14849"/>
    </source>
</evidence>
<organism evidence="16 17">
    <name type="scientific">Desulfoluna spongiiphila</name>
    <dbReference type="NCBI Taxonomy" id="419481"/>
    <lineage>
        <taxon>Bacteria</taxon>
        <taxon>Pseudomonadati</taxon>
        <taxon>Thermodesulfobacteriota</taxon>
        <taxon>Desulfobacteria</taxon>
        <taxon>Desulfobacterales</taxon>
        <taxon>Desulfolunaceae</taxon>
        <taxon>Desulfoluna</taxon>
    </lineage>
</organism>
<comment type="subcellular location">
    <subcellularLocation>
        <location evidence="1">Cell inner membrane</location>
        <topology evidence="1">Multi-pass membrane protein</topology>
    </subcellularLocation>
    <subcellularLocation>
        <location evidence="13">Cell membrane</location>
        <topology evidence="13">Multi-pass membrane protein</topology>
    </subcellularLocation>
</comment>
<dbReference type="PANTHER" id="PTHR12428">
    <property type="entry name" value="OXA1"/>
    <property type="match status" value="1"/>
</dbReference>
<keyword evidence="10 13" id="KW-0143">Chaperone</keyword>
<evidence type="ECO:0000256" key="4">
    <source>
        <dbReference type="ARBA" id="ARBA00022448"/>
    </source>
</evidence>
<keyword evidence="5 13" id="KW-1003">Cell membrane</keyword>
<dbReference type="Pfam" id="PF14849">
    <property type="entry name" value="YidC_periplas"/>
    <property type="match status" value="1"/>
</dbReference>
<comment type="similarity">
    <text evidence="2 13">Belongs to the OXA1/ALB3/YidC family. Type 1 subfamily.</text>
</comment>
<dbReference type="Gene3D" id="2.70.98.90">
    <property type="match status" value="1"/>
</dbReference>
<evidence type="ECO:0000256" key="5">
    <source>
        <dbReference type="ARBA" id="ARBA00022475"/>
    </source>
</evidence>
<dbReference type="EMBL" id="FMUX01000025">
    <property type="protein sequence ID" value="SCY83693.1"/>
    <property type="molecule type" value="Genomic_DNA"/>
</dbReference>
<evidence type="ECO:0000256" key="9">
    <source>
        <dbReference type="ARBA" id="ARBA00023136"/>
    </source>
</evidence>
<reference evidence="16 17" key="1">
    <citation type="submission" date="2016-10" db="EMBL/GenBank/DDBJ databases">
        <authorList>
            <person name="de Groot N.N."/>
        </authorList>
    </citation>
    <scope>NUCLEOTIDE SEQUENCE [LARGE SCALE GENOMIC DNA]</scope>
    <source>
        <strain evidence="16 17">AA1</strain>
    </source>
</reference>
<feature type="transmembrane region" description="Helical" evidence="13">
    <location>
        <begin position="6"/>
        <end position="24"/>
    </location>
</feature>
<feature type="transmembrane region" description="Helical" evidence="13">
    <location>
        <begin position="498"/>
        <end position="518"/>
    </location>
</feature>
<evidence type="ECO:0000313" key="17">
    <source>
        <dbReference type="Proteomes" id="UP000198870"/>
    </source>
</evidence>
<dbReference type="PRINTS" id="PR00701">
    <property type="entry name" value="60KDINNERMP"/>
</dbReference>
<evidence type="ECO:0000256" key="6">
    <source>
        <dbReference type="ARBA" id="ARBA00022692"/>
    </source>
</evidence>
<dbReference type="InterPro" id="IPR019998">
    <property type="entry name" value="Membr_insert_YidC"/>
</dbReference>
<dbReference type="PANTHER" id="PTHR12428:SF65">
    <property type="entry name" value="CYTOCHROME C OXIDASE ASSEMBLY PROTEIN COX18, MITOCHONDRIAL"/>
    <property type="match status" value="1"/>
</dbReference>
<dbReference type="OrthoDB" id="9780552at2"/>
<dbReference type="GO" id="GO:0032977">
    <property type="term" value="F:membrane insertase activity"/>
    <property type="evidence" value="ECO:0007669"/>
    <property type="project" value="InterPro"/>
</dbReference>
<dbReference type="CDD" id="cd20070">
    <property type="entry name" value="5TM_YidC_Alb3"/>
    <property type="match status" value="1"/>
</dbReference>
<evidence type="ECO:0000256" key="11">
    <source>
        <dbReference type="ARBA" id="ARBA00033245"/>
    </source>
</evidence>
<dbReference type="STRING" id="419481.SAMN05216233_12550"/>